<reference evidence="1 3" key="1">
    <citation type="submission" date="2010-08" db="EMBL/GenBank/DDBJ databases">
        <title>Complete sequence of Gallionella capsiferriformans ES-2.</title>
        <authorList>
            <consortium name="US DOE Joint Genome Institute"/>
            <person name="Lucas S."/>
            <person name="Copeland A."/>
            <person name="Lapidus A."/>
            <person name="Cheng J.-F."/>
            <person name="Bruce D."/>
            <person name="Goodwin L."/>
            <person name="Pitluck S."/>
            <person name="Chertkov O."/>
            <person name="Davenport K.W."/>
            <person name="Detter J.C."/>
            <person name="Han C."/>
            <person name="Tapia R."/>
            <person name="Land M."/>
            <person name="Hauser L."/>
            <person name="Chang Y.-J."/>
            <person name="Jeffries C."/>
            <person name="Kyrpides N."/>
            <person name="Ivanova N."/>
            <person name="Mikhailova N."/>
            <person name="Shelobolina E.S."/>
            <person name="Picardal F."/>
            <person name="Roden E."/>
            <person name="Emerson D."/>
            <person name="Woyke T."/>
        </authorList>
    </citation>
    <scope>NUCLEOTIDE SEQUENCE [LARGE SCALE GENOMIC DNA]</scope>
    <source>
        <strain evidence="1 3">ES-2</strain>
    </source>
</reference>
<organism evidence="1 3">
    <name type="scientific">Gallionella capsiferriformans (strain ES-2)</name>
    <name type="common">Gallionella ferruginea capsiferriformans (strain ES-2)</name>
    <dbReference type="NCBI Taxonomy" id="395494"/>
    <lineage>
        <taxon>Bacteria</taxon>
        <taxon>Pseudomonadati</taxon>
        <taxon>Pseudomonadota</taxon>
        <taxon>Betaproteobacteria</taxon>
        <taxon>Nitrosomonadales</taxon>
        <taxon>Gallionellaceae</taxon>
        <taxon>Gallionella</taxon>
    </lineage>
</organism>
<dbReference type="KEGG" id="gca:Galf_0859"/>
<dbReference type="RefSeq" id="WP_013292833.1">
    <property type="nucleotide sequence ID" value="NC_014394.1"/>
</dbReference>
<gene>
    <name evidence="1" type="ordered locus">Galf_0859</name>
    <name evidence="2" type="ordered locus">Galf_2184</name>
</gene>
<dbReference type="PRINTS" id="PR00340">
    <property type="entry name" value="PIIGLNB"/>
</dbReference>
<dbReference type="KEGG" id="gca:Galf_2184"/>
<accession>D9SEB6</accession>
<proteinExistence type="predicted"/>
<dbReference type="InterPro" id="IPR011322">
    <property type="entry name" value="N-reg_PII-like_a/b"/>
</dbReference>
<dbReference type="OrthoDB" id="8480258at2"/>
<dbReference type="InterPro" id="IPR015867">
    <property type="entry name" value="N-reg_PII/ATP_PRibTrfase_C"/>
</dbReference>
<dbReference type="STRING" id="395494.Galf_0859"/>
<dbReference type="InterPro" id="IPR002187">
    <property type="entry name" value="N-reg_PII"/>
</dbReference>
<dbReference type="PROSITE" id="PS51343">
    <property type="entry name" value="PII_GLNB_DOM"/>
    <property type="match status" value="1"/>
</dbReference>
<evidence type="ECO:0000313" key="2">
    <source>
        <dbReference type="EMBL" id="ADL56188.1"/>
    </source>
</evidence>
<sequence length="118" mass="12949">MKEIKAYIHNHRIADVIRAVKESGLCNTDGTPGCRNLAVIPVQSLLKAVDAKEQHYSIELAETVINESKLELVCEDRQVDELVAIIGHAARTGQAEAGWIYISDIIQAVPIAGWQSKT</sequence>
<name>D9SEB6_GALCS</name>
<dbReference type="Proteomes" id="UP000001235">
    <property type="component" value="Chromosome"/>
</dbReference>
<dbReference type="EMBL" id="CP002159">
    <property type="protein sequence ID" value="ADL54892.1"/>
    <property type="molecule type" value="Genomic_DNA"/>
</dbReference>
<keyword evidence="3" id="KW-1185">Reference proteome</keyword>
<dbReference type="GO" id="GO:0030234">
    <property type="term" value="F:enzyme regulator activity"/>
    <property type="evidence" value="ECO:0007669"/>
    <property type="project" value="InterPro"/>
</dbReference>
<evidence type="ECO:0000313" key="1">
    <source>
        <dbReference type="EMBL" id="ADL54892.1"/>
    </source>
</evidence>
<dbReference type="SUPFAM" id="SSF54913">
    <property type="entry name" value="GlnB-like"/>
    <property type="match status" value="1"/>
</dbReference>
<dbReference type="HOGENOM" id="CLU_082268_6_0_4"/>
<dbReference type="AlphaFoldDB" id="D9SEB6"/>
<dbReference type="eggNOG" id="COG0347">
    <property type="taxonomic scope" value="Bacteria"/>
</dbReference>
<dbReference type="EMBL" id="CP002159">
    <property type="protein sequence ID" value="ADL56188.1"/>
    <property type="molecule type" value="Genomic_DNA"/>
</dbReference>
<dbReference type="Gene3D" id="3.30.70.120">
    <property type="match status" value="1"/>
</dbReference>
<dbReference type="GO" id="GO:0006808">
    <property type="term" value="P:regulation of nitrogen utilization"/>
    <property type="evidence" value="ECO:0007669"/>
    <property type="project" value="InterPro"/>
</dbReference>
<protein>
    <submittedName>
        <fullName evidence="1">Nitrogen regulatory protein P-II</fullName>
    </submittedName>
</protein>
<evidence type="ECO:0000313" key="3">
    <source>
        <dbReference type="Proteomes" id="UP000001235"/>
    </source>
</evidence>